<dbReference type="Proteomes" id="UP000019132">
    <property type="component" value="Unassembled WGS sequence"/>
</dbReference>
<feature type="transmembrane region" description="Helical" evidence="2">
    <location>
        <begin position="113"/>
        <end position="135"/>
    </location>
</feature>
<reference evidence="3" key="3">
    <citation type="submission" date="2015-02" db="UniProtKB">
        <authorList>
            <consortium name="EnsemblProtists"/>
        </authorList>
    </citation>
    <scope>IDENTIFICATION</scope>
    <source>
        <strain evidence="3">DAOM BR144</strain>
    </source>
</reference>
<organism evidence="3 4">
    <name type="scientific">Globisporangium ultimum (strain ATCC 200006 / CBS 805.95 / DAOM BR144)</name>
    <name type="common">Pythium ultimum</name>
    <dbReference type="NCBI Taxonomy" id="431595"/>
    <lineage>
        <taxon>Eukaryota</taxon>
        <taxon>Sar</taxon>
        <taxon>Stramenopiles</taxon>
        <taxon>Oomycota</taxon>
        <taxon>Peronosporomycetes</taxon>
        <taxon>Pythiales</taxon>
        <taxon>Pythiaceae</taxon>
        <taxon>Globisporangium</taxon>
    </lineage>
</organism>
<dbReference type="EnsemblProtists" id="PYU1_T002846">
    <property type="protein sequence ID" value="PYU1_T002846"/>
    <property type="gene ID" value="PYU1_G002843"/>
</dbReference>
<dbReference type="InParanoid" id="K3WD05"/>
<evidence type="ECO:0000313" key="3">
    <source>
        <dbReference type="EnsemblProtists" id="PYU1_T002846"/>
    </source>
</evidence>
<dbReference type="VEuPathDB" id="FungiDB:PYU1_G002843"/>
<feature type="region of interest" description="Disordered" evidence="1">
    <location>
        <begin position="1"/>
        <end position="28"/>
    </location>
</feature>
<dbReference type="EMBL" id="GL376628">
    <property type="status" value="NOT_ANNOTATED_CDS"/>
    <property type="molecule type" value="Genomic_DNA"/>
</dbReference>
<evidence type="ECO:0000256" key="2">
    <source>
        <dbReference type="SAM" id="Phobius"/>
    </source>
</evidence>
<feature type="transmembrane region" description="Helical" evidence="2">
    <location>
        <begin position="187"/>
        <end position="210"/>
    </location>
</feature>
<dbReference type="HOGENOM" id="CLU_094086_0_0_1"/>
<keyword evidence="4" id="KW-1185">Reference proteome</keyword>
<protein>
    <submittedName>
        <fullName evidence="3">Uncharacterized protein</fullName>
    </submittedName>
</protein>
<reference evidence="4" key="1">
    <citation type="journal article" date="2010" name="Genome Biol.">
        <title>Genome sequence of the necrotrophic plant pathogen Pythium ultimum reveals original pathogenicity mechanisms and effector repertoire.</title>
        <authorList>
            <person name="Levesque C.A."/>
            <person name="Brouwer H."/>
            <person name="Cano L."/>
            <person name="Hamilton J.P."/>
            <person name="Holt C."/>
            <person name="Huitema E."/>
            <person name="Raffaele S."/>
            <person name="Robideau G.P."/>
            <person name="Thines M."/>
            <person name="Win J."/>
            <person name="Zerillo M.M."/>
            <person name="Beakes G.W."/>
            <person name="Boore J.L."/>
            <person name="Busam D."/>
            <person name="Dumas B."/>
            <person name="Ferriera S."/>
            <person name="Fuerstenberg S.I."/>
            <person name="Gachon C.M."/>
            <person name="Gaulin E."/>
            <person name="Govers F."/>
            <person name="Grenville-Briggs L."/>
            <person name="Horner N."/>
            <person name="Hostetler J."/>
            <person name="Jiang R.H."/>
            <person name="Johnson J."/>
            <person name="Krajaejun T."/>
            <person name="Lin H."/>
            <person name="Meijer H.J."/>
            <person name="Moore B."/>
            <person name="Morris P."/>
            <person name="Phuntmart V."/>
            <person name="Puiu D."/>
            <person name="Shetty J."/>
            <person name="Stajich J.E."/>
            <person name="Tripathy S."/>
            <person name="Wawra S."/>
            <person name="van West P."/>
            <person name="Whitty B.R."/>
            <person name="Coutinho P.M."/>
            <person name="Henrissat B."/>
            <person name="Martin F."/>
            <person name="Thomas P.D."/>
            <person name="Tyler B.M."/>
            <person name="De Vries R.P."/>
            <person name="Kamoun S."/>
            <person name="Yandell M."/>
            <person name="Tisserat N."/>
            <person name="Buell C.R."/>
        </authorList>
    </citation>
    <scope>NUCLEOTIDE SEQUENCE</scope>
    <source>
        <strain evidence="4">DAOM:BR144</strain>
    </source>
</reference>
<dbReference type="eggNOG" id="ENOG502SS6U">
    <property type="taxonomic scope" value="Eukaryota"/>
</dbReference>
<proteinExistence type="predicted"/>
<keyword evidence="2" id="KW-0472">Membrane</keyword>
<feature type="transmembrane region" description="Helical" evidence="2">
    <location>
        <begin position="86"/>
        <end position="107"/>
    </location>
</feature>
<name>K3WD05_GLOUD</name>
<dbReference type="AlphaFoldDB" id="K3WD05"/>
<keyword evidence="2" id="KW-1133">Transmembrane helix</keyword>
<keyword evidence="2" id="KW-0812">Transmembrane</keyword>
<evidence type="ECO:0000256" key="1">
    <source>
        <dbReference type="SAM" id="MobiDB-lite"/>
    </source>
</evidence>
<sequence length="213" mass="22908">MSAFYSKQDDGTWNATETPYEKHPKTPPSVLKNIDDVGTTNHAHVVPLAIAVETNNANVRHAGYQQETTDRPSGCASWVCRTGKLILFHLLNFVLGTTAFVIIVTFIPLSVGLIPLCCLGLVTFQMLATMTVYLVKMDVALTNMIIDDGGEKLVVHPRVTSGLTDSDKRSALSKLTYSSLRTLGSMMYFATVKFAIGIASCVVAAAVVGIPVG</sequence>
<evidence type="ECO:0000313" key="4">
    <source>
        <dbReference type="Proteomes" id="UP000019132"/>
    </source>
</evidence>
<accession>K3WD05</accession>
<reference evidence="4" key="2">
    <citation type="submission" date="2010-04" db="EMBL/GenBank/DDBJ databases">
        <authorList>
            <person name="Buell R."/>
            <person name="Hamilton J."/>
            <person name="Hostetler J."/>
        </authorList>
    </citation>
    <scope>NUCLEOTIDE SEQUENCE [LARGE SCALE GENOMIC DNA]</scope>
    <source>
        <strain evidence="4">DAOM:BR144</strain>
    </source>
</reference>